<evidence type="ECO:0000259" key="7">
    <source>
        <dbReference type="Pfam" id="PF17287"/>
    </source>
</evidence>
<dbReference type="PANTHER" id="PTHR34597:SF3">
    <property type="entry name" value="OUTER MEMBRANE TRANSPORTER CDIB"/>
    <property type="match status" value="1"/>
</dbReference>
<organism evidence="8 9">
    <name type="scientific">Roseateles chitinivorans</name>
    <dbReference type="NCBI Taxonomy" id="2917965"/>
    <lineage>
        <taxon>Bacteria</taxon>
        <taxon>Pseudomonadati</taxon>
        <taxon>Pseudomonadota</taxon>
        <taxon>Betaproteobacteria</taxon>
        <taxon>Burkholderiales</taxon>
        <taxon>Sphaerotilaceae</taxon>
        <taxon>Roseateles</taxon>
    </lineage>
</organism>
<dbReference type="Pfam" id="PF03865">
    <property type="entry name" value="ShlB"/>
    <property type="match status" value="1"/>
</dbReference>
<dbReference type="InterPro" id="IPR027282">
    <property type="entry name" value="TPS"/>
</dbReference>
<dbReference type="GO" id="GO:0098046">
    <property type="term" value="C:type V protein secretion system complex"/>
    <property type="evidence" value="ECO:0007669"/>
    <property type="project" value="TreeGrafter"/>
</dbReference>
<comment type="caution">
    <text evidence="8">The sequence shown here is derived from an EMBL/GenBank/DDBJ whole genome shotgun (WGS) entry which is preliminary data.</text>
</comment>
<feature type="region of interest" description="Disordered" evidence="4">
    <location>
        <begin position="18"/>
        <end position="67"/>
    </location>
</feature>
<feature type="compositionally biased region" description="Low complexity" evidence="4">
    <location>
        <begin position="30"/>
        <end position="43"/>
    </location>
</feature>
<keyword evidence="1" id="KW-0472">Membrane</keyword>
<dbReference type="OrthoDB" id="290122at2"/>
<dbReference type="Gene3D" id="3.10.20.310">
    <property type="entry name" value="membrane protein fhac"/>
    <property type="match status" value="1"/>
</dbReference>
<evidence type="ECO:0000256" key="2">
    <source>
        <dbReference type="ARBA" id="ARBA00022692"/>
    </source>
</evidence>
<evidence type="ECO:0000313" key="9">
    <source>
        <dbReference type="Proteomes" id="UP000231501"/>
    </source>
</evidence>
<keyword evidence="2" id="KW-0812">Transmembrane</keyword>
<feature type="domain" description="Haemolysin activator HlyB C-terminal" evidence="5">
    <location>
        <begin position="217"/>
        <end position="543"/>
    </location>
</feature>
<proteinExistence type="predicted"/>
<sequence>MVALAAALAAGVETAWGQALPPGTVDPDAQRQLQQQREAQQRQSLEREPDVRLRASPPPARQRLRDDESPCFLISRIELRGVEGQPRMAREVRALDGPQGDDSPIGRCLGATSIATLVTRLQDALIEEGFITTRVLAAPQDLSTGLLTLTVVPGRVHAIRLREGSSPQVRLANALPVKPGDVLNLRDMEQALENLQRVPGAQADIQVEPARDTAEPGYSDLAVSYQGGRQWRWQVSLDDSGSEATGRYPLALTVSLDHALTLNDLFYVTLNRDADWLARRVDDREGPHKGTGGHVLHYSLPWGHALLSLTVSRSGYRQVVIGANQTYVYRGASSNGELKLTRMLWRDGQYKFSGFVKLFGRGSRNYIDDTEVEVQRRRTGGWEAGLNLKRQAGGVGSEAEFSLKRGTGAFHALEAPEEAFGEGDSRVKLLQGSFSLNGALPLGGRQLQLSTSLRGQLALNRLTPQDRFSIGGRYTVRGFGSDASLSADDGLLWRNEAELPLSAPQGTPAVSMYLGVDAGMVGGNGAERLAGRHLTGAVIGSRLRTQGFSLDVFAGAPLWQPARFPVARVVAGFTLTYSR</sequence>
<gene>
    <name evidence="8" type="ORF">CS062_20545</name>
</gene>
<name>A0A2G9C6Y0_9BURK</name>
<evidence type="ECO:0000313" key="8">
    <source>
        <dbReference type="EMBL" id="PIM51299.1"/>
    </source>
</evidence>
<feature type="domain" description="Polypeptide-transport-associated ShlB-type" evidence="6">
    <location>
        <begin position="104"/>
        <end position="154"/>
    </location>
</feature>
<dbReference type="EMBL" id="PEOG01000071">
    <property type="protein sequence ID" value="PIM51299.1"/>
    <property type="molecule type" value="Genomic_DNA"/>
</dbReference>
<keyword evidence="3" id="KW-0998">Cell outer membrane</keyword>
<dbReference type="InterPro" id="IPR005565">
    <property type="entry name" value="Hemolysn_activator_HlyB_C"/>
</dbReference>
<dbReference type="InterPro" id="IPR051544">
    <property type="entry name" value="TPS_OM_transporter"/>
</dbReference>
<dbReference type="PIRSF" id="PIRSF029745">
    <property type="entry name" value="FhaC"/>
    <property type="match status" value="1"/>
</dbReference>
<protein>
    <recommendedName>
        <fullName evidence="10">ShlB/FhaC/HecB family hemolysin secretion/activation protein</fullName>
    </recommendedName>
</protein>
<evidence type="ECO:0008006" key="10">
    <source>
        <dbReference type="Google" id="ProtNLM"/>
    </source>
</evidence>
<dbReference type="Pfam" id="PF17287">
    <property type="entry name" value="POTRA_3"/>
    <property type="match status" value="1"/>
</dbReference>
<evidence type="ECO:0000256" key="3">
    <source>
        <dbReference type="ARBA" id="ARBA00023237"/>
    </source>
</evidence>
<dbReference type="PANTHER" id="PTHR34597">
    <property type="entry name" value="SLR1661 PROTEIN"/>
    <property type="match status" value="1"/>
</dbReference>
<feature type="domain" description="ShlB POTRA" evidence="7">
    <location>
        <begin position="155"/>
        <end position="209"/>
    </location>
</feature>
<keyword evidence="1" id="KW-1134">Transmembrane beta strand</keyword>
<dbReference type="Pfam" id="PF08479">
    <property type="entry name" value="POTRA_2"/>
    <property type="match status" value="1"/>
</dbReference>
<dbReference type="AlphaFoldDB" id="A0A2G9C6Y0"/>
<evidence type="ECO:0000256" key="1">
    <source>
        <dbReference type="ARBA" id="ARBA00022452"/>
    </source>
</evidence>
<evidence type="ECO:0000259" key="5">
    <source>
        <dbReference type="Pfam" id="PF03865"/>
    </source>
</evidence>
<dbReference type="InterPro" id="IPR013686">
    <property type="entry name" value="Polypept-transport_assoc_ShlB"/>
</dbReference>
<reference evidence="8 9" key="1">
    <citation type="submission" date="2017-11" db="EMBL/GenBank/DDBJ databases">
        <title>Draft genome sequence of Mitsuaria sp. HWN-4.</title>
        <authorList>
            <person name="Gundlapally S.R."/>
        </authorList>
    </citation>
    <scope>NUCLEOTIDE SEQUENCE [LARGE SCALE GENOMIC DNA]</scope>
    <source>
        <strain evidence="8 9">HWN-4</strain>
    </source>
</reference>
<keyword evidence="9" id="KW-1185">Reference proteome</keyword>
<evidence type="ECO:0000259" key="6">
    <source>
        <dbReference type="Pfam" id="PF08479"/>
    </source>
</evidence>
<dbReference type="GO" id="GO:0046819">
    <property type="term" value="P:protein secretion by the type V secretion system"/>
    <property type="evidence" value="ECO:0007669"/>
    <property type="project" value="TreeGrafter"/>
</dbReference>
<accession>A0A2G9C6Y0</accession>
<evidence type="ECO:0000256" key="4">
    <source>
        <dbReference type="SAM" id="MobiDB-lite"/>
    </source>
</evidence>
<dbReference type="GO" id="GO:0008320">
    <property type="term" value="F:protein transmembrane transporter activity"/>
    <property type="evidence" value="ECO:0007669"/>
    <property type="project" value="TreeGrafter"/>
</dbReference>
<dbReference type="Gene3D" id="2.40.160.50">
    <property type="entry name" value="membrane protein fhac: a member of the omp85/tpsb transporter family"/>
    <property type="match status" value="1"/>
</dbReference>
<feature type="compositionally biased region" description="Basic and acidic residues" evidence="4">
    <location>
        <begin position="44"/>
        <end position="53"/>
    </location>
</feature>
<dbReference type="Proteomes" id="UP000231501">
    <property type="component" value="Unassembled WGS sequence"/>
</dbReference>
<dbReference type="InterPro" id="IPR035251">
    <property type="entry name" value="ShlB_POTRA"/>
</dbReference>